<evidence type="ECO:0000313" key="5">
    <source>
        <dbReference type="EMBL" id="KPL11419.1"/>
    </source>
</evidence>
<dbReference type="Pfam" id="PF13191">
    <property type="entry name" value="AAA_16"/>
    <property type="match status" value="1"/>
</dbReference>
<accession>A0A0S8JRT7</accession>
<evidence type="ECO:0000259" key="4">
    <source>
        <dbReference type="PROSITE" id="PS50011"/>
    </source>
</evidence>
<gene>
    <name evidence="5" type="ORF">AMJ71_00885</name>
</gene>
<dbReference type="Pfam" id="PF13424">
    <property type="entry name" value="TPR_12"/>
    <property type="match status" value="2"/>
</dbReference>
<dbReference type="GO" id="GO:0004016">
    <property type="term" value="F:adenylate cyclase activity"/>
    <property type="evidence" value="ECO:0007669"/>
    <property type="project" value="TreeGrafter"/>
</dbReference>
<dbReference type="PROSITE" id="PS50005">
    <property type="entry name" value="TPR"/>
    <property type="match status" value="2"/>
</dbReference>
<dbReference type="InterPro" id="IPR041664">
    <property type="entry name" value="AAA_16"/>
</dbReference>
<keyword evidence="3" id="KW-0802">TPR repeat</keyword>
<dbReference type="EMBL" id="LJVA01000005">
    <property type="protein sequence ID" value="KPL11419.1"/>
    <property type="molecule type" value="Genomic_DNA"/>
</dbReference>
<dbReference type="SUPFAM" id="SSF48452">
    <property type="entry name" value="TPR-like"/>
    <property type="match status" value="2"/>
</dbReference>
<dbReference type="InterPro" id="IPR008271">
    <property type="entry name" value="Ser/Thr_kinase_AS"/>
</dbReference>
<dbReference type="Pfam" id="PF13432">
    <property type="entry name" value="TPR_16"/>
    <property type="match status" value="1"/>
</dbReference>
<feature type="repeat" description="TPR" evidence="3">
    <location>
        <begin position="992"/>
        <end position="1025"/>
    </location>
</feature>
<evidence type="ECO:0000256" key="3">
    <source>
        <dbReference type="PROSITE-ProRule" id="PRU00339"/>
    </source>
</evidence>
<evidence type="ECO:0000313" key="6">
    <source>
        <dbReference type="Proteomes" id="UP000051035"/>
    </source>
</evidence>
<reference evidence="5 6" key="1">
    <citation type="journal article" date="2015" name="Microbiome">
        <title>Genomic resolution of linkages in carbon, nitrogen, and sulfur cycling among widespread estuary sediment bacteria.</title>
        <authorList>
            <person name="Baker B.J."/>
            <person name="Lazar C.S."/>
            <person name="Teske A.P."/>
            <person name="Dick G.J."/>
        </authorList>
    </citation>
    <scope>NUCLEOTIDE SEQUENCE [LARGE SCALE GENOMIC DNA]</scope>
    <source>
        <strain evidence="5">SM1_40</strain>
    </source>
</reference>
<feature type="non-terminal residue" evidence="5">
    <location>
        <position position="1048"/>
    </location>
</feature>
<dbReference type="PANTHER" id="PTHR16305:SF28">
    <property type="entry name" value="GUANYLATE CYCLASE DOMAIN-CONTAINING PROTEIN"/>
    <property type="match status" value="1"/>
</dbReference>
<comment type="caution">
    <text evidence="5">The sequence shown here is derived from an EMBL/GenBank/DDBJ whole genome shotgun (WGS) entry which is preliminary data.</text>
</comment>
<dbReference type="GO" id="GO:0005524">
    <property type="term" value="F:ATP binding"/>
    <property type="evidence" value="ECO:0007669"/>
    <property type="project" value="UniProtKB-KW"/>
</dbReference>
<dbReference type="InterPro" id="IPR000719">
    <property type="entry name" value="Prot_kinase_dom"/>
</dbReference>
<organism evidence="5 6">
    <name type="scientific">candidate division TA06 bacterium SM1_40</name>
    <dbReference type="NCBI Taxonomy" id="1703773"/>
    <lineage>
        <taxon>Bacteria</taxon>
        <taxon>Bacteria division TA06</taxon>
    </lineage>
</organism>
<keyword evidence="2" id="KW-0067">ATP-binding</keyword>
<evidence type="ECO:0000256" key="1">
    <source>
        <dbReference type="ARBA" id="ARBA00022741"/>
    </source>
</evidence>
<dbReference type="Gene3D" id="3.30.200.20">
    <property type="entry name" value="Phosphorylase Kinase, domain 1"/>
    <property type="match status" value="1"/>
</dbReference>
<dbReference type="InterPro" id="IPR011990">
    <property type="entry name" value="TPR-like_helical_dom_sf"/>
</dbReference>
<dbReference type="Pfam" id="PF00069">
    <property type="entry name" value="Pkinase"/>
    <property type="match status" value="1"/>
</dbReference>
<dbReference type="InterPro" id="IPR011009">
    <property type="entry name" value="Kinase-like_dom_sf"/>
</dbReference>
<dbReference type="GO" id="GO:0005737">
    <property type="term" value="C:cytoplasm"/>
    <property type="evidence" value="ECO:0007669"/>
    <property type="project" value="TreeGrafter"/>
</dbReference>
<feature type="domain" description="Protein kinase" evidence="4">
    <location>
        <begin position="10"/>
        <end position="274"/>
    </location>
</feature>
<protein>
    <recommendedName>
        <fullName evidence="4">Protein kinase domain-containing protein</fullName>
    </recommendedName>
</protein>
<proteinExistence type="predicted"/>
<name>A0A0S8JRT7_UNCT6</name>
<evidence type="ECO:0000256" key="2">
    <source>
        <dbReference type="ARBA" id="ARBA00022840"/>
    </source>
</evidence>
<dbReference type="InterPro" id="IPR019734">
    <property type="entry name" value="TPR_rpt"/>
</dbReference>
<feature type="repeat" description="TPR" evidence="3">
    <location>
        <begin position="872"/>
        <end position="905"/>
    </location>
</feature>
<dbReference type="PROSITE" id="PS50011">
    <property type="entry name" value="PROTEIN_KINASE_DOM"/>
    <property type="match status" value="1"/>
</dbReference>
<dbReference type="SUPFAM" id="SSF52540">
    <property type="entry name" value="P-loop containing nucleoside triphosphate hydrolases"/>
    <property type="match status" value="1"/>
</dbReference>
<dbReference type="Gene3D" id="1.10.510.10">
    <property type="entry name" value="Transferase(Phosphotransferase) domain 1"/>
    <property type="match status" value="1"/>
</dbReference>
<dbReference type="AlphaFoldDB" id="A0A0S8JRT7"/>
<dbReference type="InterPro" id="IPR027417">
    <property type="entry name" value="P-loop_NTPase"/>
</dbReference>
<dbReference type="Proteomes" id="UP000051035">
    <property type="component" value="Unassembled WGS sequence"/>
</dbReference>
<dbReference type="SMART" id="SM00028">
    <property type="entry name" value="TPR"/>
    <property type="match status" value="7"/>
</dbReference>
<dbReference type="SUPFAM" id="SSF56112">
    <property type="entry name" value="Protein kinase-like (PK-like)"/>
    <property type="match status" value="1"/>
</dbReference>
<dbReference type="Gene3D" id="1.25.40.10">
    <property type="entry name" value="Tetratricopeptide repeat domain"/>
    <property type="match status" value="2"/>
</dbReference>
<dbReference type="CDD" id="cd14014">
    <property type="entry name" value="STKc_PknB_like"/>
    <property type="match status" value="1"/>
</dbReference>
<dbReference type="PROSITE" id="PS00108">
    <property type="entry name" value="PROTEIN_KINASE_ST"/>
    <property type="match status" value="1"/>
</dbReference>
<sequence>MERPVINNRYEMLEKMGEGGSGEVYRVRDLLKERTVALKMLSRLGGAGERYLRFRHEFRTMTRLRHPHIVEVYDFGVTQDDIPFFTMEHIAGGTITEYLARVGLEYPTLAMLLTQICQTLEYIHGKGLVHGDIKPGNILVQEGETPAVKLMDFGLAARIADLARAGVTETAQTGLLAGTLEYIAPEIARGRYADRRTDLYSLGVVLYEIATGICPFRGDSPVSLIRQHLETAPIPPSEQVEEVDTELEEIILRLLEKRPSHRFQSAAELMNRLLSIGDEELAVLPLPSDHIMSAEFVGREEELRALQSVLEEATGGAGRTVLVEGEVGVGKSRLVEEFKFNAQLERAATLEATCFQGQRELHGAVRDIILQAVGLVEPRNPDLVYQHARALIRFVPELREKPYLAYIEEPPELEPAQERLRFLDDAARFLSAASHHQPLVVFIDNLHLADRMTVEFVRYLARNVKRNRILLCATYRKGELPLADESERGTRVAQLISWLAERTDVREITLERMRKDEIKVLISTLLGAADPPAELAGFLFERTGGNPLFCVEMLRSMVEEGLLVRRDHQWQFSRPGVPAVPRTVRTIIGRRLERLDRTRKEIVEAIAIARKDIEVETLREMVGRDEEELLDCLHELVRVGIVEERRPDASITYQFAHALLKQTVYESISEDARRELHGRLAHLLRAACGDDEAFAGDLAYHFHNGGDIEEALHYSRVAATRAANAYANEEAIEHYSRILALLGDDGDEYRLEILLTLGELYDVTGCYNEAVKTNEDALALAKCLKAPPATVADIHRRLGHIWFQQGQYEQAHRALRKGIQRLGAKSETPEMARLRNEIGWIYVRQGEHEKAIESCLKGLRLVEATDHFYELAQSQNLLGVIYLNKGDYERATRYHLEALELREKVGARRDVGGSYINLGVCASRAARWEEAADYYRKGLKIMQEVGAVRGIAILLDNLGNLASRRGELDQALDYSLQALEIAERIGDRQGIARLYNNLGLTCERRGEYERALEFQMKGLELRQAMGDSRGTVIGLHNLGSIQMRMGSW</sequence>
<dbReference type="Gene3D" id="3.40.50.300">
    <property type="entry name" value="P-loop containing nucleotide triphosphate hydrolases"/>
    <property type="match status" value="1"/>
</dbReference>
<dbReference type="PANTHER" id="PTHR16305">
    <property type="entry name" value="TESTICULAR SOLUBLE ADENYLYL CYCLASE"/>
    <property type="match status" value="1"/>
</dbReference>
<dbReference type="GO" id="GO:0004672">
    <property type="term" value="F:protein kinase activity"/>
    <property type="evidence" value="ECO:0007669"/>
    <property type="project" value="InterPro"/>
</dbReference>
<dbReference type="SMART" id="SM00220">
    <property type="entry name" value="S_TKc"/>
    <property type="match status" value="1"/>
</dbReference>
<keyword evidence="1" id="KW-0547">Nucleotide-binding</keyword>